<proteinExistence type="predicted"/>
<organism evidence="1 2">
    <name type="scientific">Pseudomonas emilianonis</name>
    <dbReference type="NCBI Taxonomy" id="2915812"/>
    <lineage>
        <taxon>Bacteria</taxon>
        <taxon>Pseudomonadati</taxon>
        <taxon>Pseudomonadota</taxon>
        <taxon>Gammaproteobacteria</taxon>
        <taxon>Pseudomonadales</taxon>
        <taxon>Pseudomonadaceae</taxon>
        <taxon>Pseudomonas</taxon>
    </lineage>
</organism>
<protein>
    <submittedName>
        <fullName evidence="1">Uncharacterized protein</fullName>
    </submittedName>
</protein>
<gene>
    <name evidence="1" type="ORF">L9Z73_20315</name>
</gene>
<dbReference type="EMBL" id="JAKNRV010000231">
    <property type="protein sequence ID" value="MCK1786606.1"/>
    <property type="molecule type" value="Genomic_DNA"/>
</dbReference>
<name>A0ABT0ELK4_9PSED</name>
<dbReference type="RefSeq" id="WP_247404634.1">
    <property type="nucleotide sequence ID" value="NZ_JAKNRV010000231.1"/>
</dbReference>
<evidence type="ECO:0000313" key="2">
    <source>
        <dbReference type="Proteomes" id="UP001317085"/>
    </source>
</evidence>
<keyword evidence="2" id="KW-1185">Reference proteome</keyword>
<sequence length="241" mass="25948">MVLTFSATYIPPANTSLTPSDPILVAKPLTDVAKDVLASASPAAVYHPSKDVESMESPEAIDTWVGRSASRALPRFVEIAKGAQSALKATFNTFQSTLAATYPDLAGKKYGFTVEADGALKVLNQAGELSSSQTQRLTLLLNQSKDLKAAAITFRDASIDMVDADSPWSGNYMGRYSLTQENFAATLDLVPLFNSPGSVPAQEYVAGLFFSQMEYKGELATRETETAMRERRVAQGLASLY</sequence>
<accession>A0ABT0ELK4</accession>
<reference evidence="1 2" key="1">
    <citation type="submission" date="2022-02" db="EMBL/GenBank/DDBJ databases">
        <title>Comparative genomics of the first Antarctic Pseudomonas spp. capable of biotransforming 2,4,6-Trinitrotoluene.</title>
        <authorList>
            <person name="Cabrera M.A."/>
            <person name="Marquez S.L."/>
            <person name="Perez-Donoso J.M."/>
        </authorList>
    </citation>
    <scope>NUCLEOTIDE SEQUENCE [LARGE SCALE GENOMIC DNA]</scope>
    <source>
        <strain evidence="1 2">TNT11</strain>
    </source>
</reference>
<dbReference type="Proteomes" id="UP001317085">
    <property type="component" value="Unassembled WGS sequence"/>
</dbReference>
<evidence type="ECO:0000313" key="1">
    <source>
        <dbReference type="EMBL" id="MCK1786606.1"/>
    </source>
</evidence>
<comment type="caution">
    <text evidence="1">The sequence shown here is derived from an EMBL/GenBank/DDBJ whole genome shotgun (WGS) entry which is preliminary data.</text>
</comment>